<name>A0ABD5QJ99_9EURY</name>
<comment type="caution">
    <text evidence="1">The sequence shown here is derived from an EMBL/GenBank/DDBJ whole genome shotgun (WGS) entry which is preliminary data.</text>
</comment>
<dbReference type="Proteomes" id="UP001595925">
    <property type="component" value="Unassembled WGS sequence"/>
</dbReference>
<protein>
    <recommendedName>
        <fullName evidence="3">Halobacterial output domain-containing protein</fullName>
    </recommendedName>
</protein>
<dbReference type="EMBL" id="JBHSJG010000054">
    <property type="protein sequence ID" value="MFC4989761.1"/>
    <property type="molecule type" value="Genomic_DNA"/>
</dbReference>
<evidence type="ECO:0008006" key="3">
    <source>
        <dbReference type="Google" id="ProtNLM"/>
    </source>
</evidence>
<proteinExistence type="predicted"/>
<gene>
    <name evidence="1" type="ORF">ACFPFO_18760</name>
</gene>
<dbReference type="AlphaFoldDB" id="A0ABD5QJ99"/>
<accession>A0ABD5QJ99</accession>
<evidence type="ECO:0000313" key="2">
    <source>
        <dbReference type="Proteomes" id="UP001595925"/>
    </source>
</evidence>
<evidence type="ECO:0000313" key="1">
    <source>
        <dbReference type="EMBL" id="MFC4989761.1"/>
    </source>
</evidence>
<reference evidence="1 2" key="1">
    <citation type="journal article" date="2019" name="Int. J. Syst. Evol. Microbiol.">
        <title>The Global Catalogue of Microorganisms (GCM) 10K type strain sequencing project: providing services to taxonomists for standard genome sequencing and annotation.</title>
        <authorList>
            <consortium name="The Broad Institute Genomics Platform"/>
            <consortium name="The Broad Institute Genome Sequencing Center for Infectious Disease"/>
            <person name="Wu L."/>
            <person name="Ma J."/>
        </authorList>
    </citation>
    <scope>NUCLEOTIDE SEQUENCE [LARGE SCALE GENOMIC DNA]</scope>
    <source>
        <strain evidence="1 2">CGMCC 1.15824</strain>
    </source>
</reference>
<organism evidence="1 2">
    <name type="scientific">Saliphagus infecundisoli</name>
    <dbReference type="NCBI Taxonomy" id="1849069"/>
    <lineage>
        <taxon>Archaea</taxon>
        <taxon>Methanobacteriati</taxon>
        <taxon>Methanobacteriota</taxon>
        <taxon>Stenosarchaea group</taxon>
        <taxon>Halobacteria</taxon>
        <taxon>Halobacteriales</taxon>
        <taxon>Natrialbaceae</taxon>
        <taxon>Saliphagus</taxon>
    </lineage>
</organism>
<sequence length="103" mass="11748">MPMETYRLEVRETETAEGIDVDLYGEDDLVEASTRVAYEEFGLEPADDRETPTAEFREFRADAMRTDVQFARDPAGFDFRVVGDGDGIETVRIEDEAWDLDDS</sequence>
<keyword evidence="2" id="KW-1185">Reference proteome</keyword>
<dbReference type="RefSeq" id="WP_224828177.1">
    <property type="nucleotide sequence ID" value="NZ_JAIVEF010000004.1"/>
</dbReference>